<sequence length="80" mass="8619">MQASLATATPGVNPLTDHNRNILSPRREGRHPAPIEITAPFAAVVDLPGIVRRTALVRNGDDLSAVLPVRMDLSRNVTLD</sequence>
<evidence type="ECO:0000256" key="1">
    <source>
        <dbReference type="SAM" id="MobiDB-lite"/>
    </source>
</evidence>
<proteinExistence type="predicted"/>
<feature type="region of interest" description="Disordered" evidence="1">
    <location>
        <begin position="1"/>
        <end position="31"/>
    </location>
</feature>
<protein>
    <submittedName>
        <fullName evidence="2">Uncharacterized protein</fullName>
    </submittedName>
</protein>
<comment type="caution">
    <text evidence="2">The sequence shown here is derived from an EMBL/GenBank/DDBJ whole genome shotgun (WGS) entry which is preliminary data.</text>
</comment>
<dbReference type="RefSeq" id="WP_103093943.1">
    <property type="nucleotide sequence ID" value="NZ_LYMM01000001.1"/>
</dbReference>
<reference evidence="2 3" key="1">
    <citation type="submission" date="2016-05" db="EMBL/GenBank/DDBJ databases">
        <title>Complete genome sequence of Novosphingobium guangzhouense SA925(T).</title>
        <authorList>
            <person name="Sha S."/>
        </authorList>
    </citation>
    <scope>NUCLEOTIDE SEQUENCE [LARGE SCALE GENOMIC DNA]</scope>
    <source>
        <strain evidence="2 3">SA925</strain>
    </source>
</reference>
<feature type="compositionally biased region" description="Basic and acidic residues" evidence="1">
    <location>
        <begin position="17"/>
        <end position="31"/>
    </location>
</feature>
<name>A0A2K2G6J2_9SPHN</name>
<keyword evidence="3" id="KW-1185">Reference proteome</keyword>
<evidence type="ECO:0000313" key="2">
    <source>
        <dbReference type="EMBL" id="PNU06657.1"/>
    </source>
</evidence>
<dbReference type="AlphaFoldDB" id="A0A2K2G6J2"/>
<accession>A0A2K2G6J2</accession>
<organism evidence="2 3">
    <name type="scientific">Novosphingobium guangzhouense</name>
    <dbReference type="NCBI Taxonomy" id="1850347"/>
    <lineage>
        <taxon>Bacteria</taxon>
        <taxon>Pseudomonadati</taxon>
        <taxon>Pseudomonadota</taxon>
        <taxon>Alphaproteobacteria</taxon>
        <taxon>Sphingomonadales</taxon>
        <taxon>Sphingomonadaceae</taxon>
        <taxon>Novosphingobium</taxon>
    </lineage>
</organism>
<gene>
    <name evidence="2" type="ORF">A8V01_00210</name>
</gene>
<dbReference type="EMBL" id="LYMM01000001">
    <property type="protein sequence ID" value="PNU06657.1"/>
    <property type="molecule type" value="Genomic_DNA"/>
</dbReference>
<evidence type="ECO:0000313" key="3">
    <source>
        <dbReference type="Proteomes" id="UP000236327"/>
    </source>
</evidence>
<dbReference type="Proteomes" id="UP000236327">
    <property type="component" value="Unassembled WGS sequence"/>
</dbReference>